<proteinExistence type="predicted"/>
<evidence type="ECO:0000313" key="1">
    <source>
        <dbReference type="EMBL" id="KAI8528759.1"/>
    </source>
</evidence>
<protein>
    <submittedName>
        <fullName evidence="1">Uncharacterized protein</fullName>
    </submittedName>
</protein>
<organism evidence="1 2">
    <name type="scientific">Rhododendron molle</name>
    <name type="common">Chinese azalea</name>
    <name type="synonym">Azalea mollis</name>
    <dbReference type="NCBI Taxonomy" id="49168"/>
    <lineage>
        <taxon>Eukaryota</taxon>
        <taxon>Viridiplantae</taxon>
        <taxon>Streptophyta</taxon>
        <taxon>Embryophyta</taxon>
        <taxon>Tracheophyta</taxon>
        <taxon>Spermatophyta</taxon>
        <taxon>Magnoliopsida</taxon>
        <taxon>eudicotyledons</taxon>
        <taxon>Gunneridae</taxon>
        <taxon>Pentapetalae</taxon>
        <taxon>asterids</taxon>
        <taxon>Ericales</taxon>
        <taxon>Ericaceae</taxon>
        <taxon>Ericoideae</taxon>
        <taxon>Rhodoreae</taxon>
        <taxon>Rhododendron</taxon>
    </lineage>
</organism>
<evidence type="ECO:0000313" key="2">
    <source>
        <dbReference type="Proteomes" id="UP001062846"/>
    </source>
</evidence>
<accession>A0ACC0LKC7</accession>
<comment type="caution">
    <text evidence="1">The sequence shown here is derived from an EMBL/GenBank/DDBJ whole genome shotgun (WGS) entry which is preliminary data.</text>
</comment>
<sequence length="283" mass="30967">MAMTPVLLESEKIRDVEFERFREWKQQIAMRGLHDSSPGFGFPRGIRIAYELHLCRASLSENAIPVAVCNRASPSENAVPVAVCNRLGANMNQLADVAVTRLQGELAKDGRESPVAPKGAREKLNTLKDTIVRFRGKPKDKSALARFCVDLTARAVDGLIDPIIGRDTEVQRIIQILCRRTKNNPILLGEAGVGKTAIAEGLAINIAQGNIPVFLLTKRIMSLDIGLLIAGAKERGELEARVTKLIKDVKKSGNVILFIDEVHTLVGSALLDEETKGLTLQIY</sequence>
<dbReference type="EMBL" id="CM046399">
    <property type="protein sequence ID" value="KAI8528759.1"/>
    <property type="molecule type" value="Genomic_DNA"/>
</dbReference>
<gene>
    <name evidence="1" type="ORF">RHMOL_Rhmol12G0172300</name>
</gene>
<reference evidence="1" key="1">
    <citation type="submission" date="2022-02" db="EMBL/GenBank/DDBJ databases">
        <title>Plant Genome Project.</title>
        <authorList>
            <person name="Zhang R.-G."/>
        </authorList>
    </citation>
    <scope>NUCLEOTIDE SEQUENCE</scope>
    <source>
        <strain evidence="1">AT1</strain>
    </source>
</reference>
<dbReference type="Proteomes" id="UP001062846">
    <property type="component" value="Chromosome 12"/>
</dbReference>
<keyword evidence="2" id="KW-1185">Reference proteome</keyword>
<name>A0ACC0LKC7_RHOML</name>